<accession>Q76Z11</accession>
<name>Q76Z11_9CAUD</name>
<sequence>MESIEVIDVVLFFVMITYGIMASNWIECWEEYRMKIRLPVTLALMSPVIGISYYLFTVAGII</sequence>
<evidence type="ECO:0000313" key="3">
    <source>
        <dbReference type="Proteomes" id="UP000002555"/>
    </source>
</evidence>
<dbReference type="KEGG" id="vg:2658041"/>
<evidence type="ECO:0000256" key="1">
    <source>
        <dbReference type="SAM" id="Phobius"/>
    </source>
</evidence>
<keyword evidence="1" id="KW-0812">Transmembrane</keyword>
<evidence type="ECO:0000313" key="2">
    <source>
        <dbReference type="EMBL" id="AAQ17735.1"/>
    </source>
</evidence>
<dbReference type="RefSeq" id="NP_943958.1">
    <property type="nucleotide sequence ID" value="NC_005260.1"/>
</dbReference>
<gene>
    <name evidence="2" type="ORF">Aeh1ORF075c</name>
</gene>
<feature type="transmembrane region" description="Helical" evidence="1">
    <location>
        <begin position="38"/>
        <end position="56"/>
    </location>
</feature>
<keyword evidence="3" id="KW-1185">Reference proteome</keyword>
<dbReference type="Proteomes" id="UP000002555">
    <property type="component" value="Segment"/>
</dbReference>
<dbReference type="EMBL" id="AY266303">
    <property type="protein sequence ID" value="AAQ17735.1"/>
    <property type="molecule type" value="Genomic_DNA"/>
</dbReference>
<reference evidence="2 3" key="1">
    <citation type="journal article" date="2001" name="J. Bacteriol.">
        <title>Phylogeny of the major head and tail genes of the wide-ranging T4-type bacteriophages.</title>
        <authorList>
            <person name="Tetart F."/>
            <person name="Desplats C."/>
            <person name="Kutateladze M."/>
            <person name="Monod C."/>
            <person name="Ackermann H.W."/>
            <person name="Krisch H.M."/>
        </authorList>
    </citation>
    <scope>NUCLEOTIDE SEQUENCE</scope>
</reference>
<keyword evidence="1" id="KW-1133">Transmembrane helix</keyword>
<protein>
    <submittedName>
        <fullName evidence="2">Uncharacterized protein</fullName>
    </submittedName>
</protein>
<proteinExistence type="predicted"/>
<organism evidence="2 3">
    <name type="scientific">Aeromonas phage Aeh1</name>
    <dbReference type="NCBI Taxonomy" id="2880362"/>
    <lineage>
        <taxon>Viruses</taxon>
        <taxon>Duplodnaviria</taxon>
        <taxon>Heunggongvirae</taxon>
        <taxon>Uroviricota</taxon>
        <taxon>Caudoviricetes</taxon>
        <taxon>Pantevenvirales</taxon>
        <taxon>Straboviridae</taxon>
        <taxon>Cinqassovirus</taxon>
        <taxon>Cinqassovirus aeh1</taxon>
    </lineage>
</organism>
<keyword evidence="1" id="KW-0472">Membrane</keyword>
<feature type="transmembrane region" description="Helical" evidence="1">
    <location>
        <begin position="6"/>
        <end position="26"/>
    </location>
</feature>